<dbReference type="Gene3D" id="3.90.550.10">
    <property type="entry name" value="Spore Coat Polysaccharide Biosynthesis Protein SpsA, Chain A"/>
    <property type="match status" value="1"/>
</dbReference>
<protein>
    <submittedName>
        <fullName evidence="10">Ceramide glucosyltransferase</fullName>
    </submittedName>
</protein>
<comment type="caution">
    <text evidence="10">The sequence shown here is derived from an EMBL/GenBank/DDBJ whole genome shotgun (WGS) entry which is preliminary data.</text>
</comment>
<comment type="pathway">
    <text evidence="3">Sphingolipid metabolism.</text>
</comment>
<keyword evidence="11" id="KW-1185">Reference proteome</keyword>
<evidence type="ECO:0000313" key="10">
    <source>
        <dbReference type="EMBL" id="PWE31929.1"/>
    </source>
</evidence>
<evidence type="ECO:0000256" key="3">
    <source>
        <dbReference type="ARBA" id="ARBA00004991"/>
    </source>
</evidence>
<evidence type="ECO:0000256" key="1">
    <source>
        <dbReference type="ARBA" id="ARBA00004141"/>
    </source>
</evidence>
<dbReference type="InterPro" id="IPR029044">
    <property type="entry name" value="Nucleotide-diphossugar_trans"/>
</dbReference>
<dbReference type="SUPFAM" id="SSF53448">
    <property type="entry name" value="Nucleotide-diphospho-sugar transferases"/>
    <property type="match status" value="1"/>
</dbReference>
<dbReference type="GO" id="GO:0016020">
    <property type="term" value="C:membrane"/>
    <property type="evidence" value="ECO:0007669"/>
    <property type="project" value="UniProtKB-SubCell"/>
</dbReference>
<dbReference type="AlphaFoldDB" id="A0A2U2CJD2"/>
<keyword evidence="4" id="KW-0328">Glycosyltransferase</keyword>
<dbReference type="CDD" id="cd02520">
    <property type="entry name" value="Glucosylceramide_synthase"/>
    <property type="match status" value="1"/>
</dbReference>
<dbReference type="OrthoDB" id="9814255at2"/>
<organism evidence="10 11">
    <name type="scientific">Pararhodobacter marinus</name>
    <dbReference type="NCBI Taxonomy" id="2184063"/>
    <lineage>
        <taxon>Bacteria</taxon>
        <taxon>Pseudomonadati</taxon>
        <taxon>Pseudomonadota</taxon>
        <taxon>Alphaproteobacteria</taxon>
        <taxon>Rhodobacterales</taxon>
        <taxon>Paracoccaceae</taxon>
        <taxon>Pararhodobacter</taxon>
    </lineage>
</organism>
<dbReference type="InterPro" id="IPR025993">
    <property type="entry name" value="Ceramide_glucosylTrfase"/>
</dbReference>
<evidence type="ECO:0000256" key="9">
    <source>
        <dbReference type="SAM" id="Phobius"/>
    </source>
</evidence>
<evidence type="ECO:0000256" key="6">
    <source>
        <dbReference type="ARBA" id="ARBA00022692"/>
    </source>
</evidence>
<comment type="subcellular location">
    <subcellularLocation>
        <location evidence="1">Membrane</location>
        <topology evidence="1">Multi-pass membrane protein</topology>
    </subcellularLocation>
</comment>
<name>A0A2U2CJD2_9RHOB</name>
<dbReference type="GO" id="GO:0006679">
    <property type="term" value="P:glucosylceramide biosynthetic process"/>
    <property type="evidence" value="ECO:0007669"/>
    <property type="project" value="TreeGrafter"/>
</dbReference>
<gene>
    <name evidence="10" type="ORF">C4N9_00580</name>
</gene>
<evidence type="ECO:0000256" key="5">
    <source>
        <dbReference type="ARBA" id="ARBA00022679"/>
    </source>
</evidence>
<keyword evidence="5 10" id="KW-0808">Transferase</keyword>
<dbReference type="Proteomes" id="UP000244940">
    <property type="component" value="Unassembled WGS sequence"/>
</dbReference>
<reference evidence="10 11" key="1">
    <citation type="submission" date="2018-05" db="EMBL/GenBank/DDBJ databases">
        <title>Pararhodobacter marina sp. nov., isolated from deep-sea water of the Indian Ocean.</title>
        <authorList>
            <person name="Lai Q.Sr."/>
            <person name="Liu X."/>
            <person name="Shao Z."/>
        </authorList>
    </citation>
    <scope>NUCLEOTIDE SEQUENCE [LARGE SCALE GENOMIC DNA]</scope>
    <source>
        <strain evidence="10 11">CIC4N-9</strain>
    </source>
</reference>
<feature type="transmembrane region" description="Helical" evidence="9">
    <location>
        <begin position="281"/>
        <end position="305"/>
    </location>
</feature>
<sequence>MALLAALFLAVHLASVALTLHRLQRPRGPGTEIGTPPVTLLRPVCGIDPFDAETLESSFAQDYPDYEVVFCAQTPGDPAIDLVRALIARHPGIPARLLIGSDPVTANPKLNNLWKGWQAAGSDWICMTDANLLLPRSYLRSVVESWDAGTGLVSSPPVGIRPQGWGGHLEAAILNGNQARLQLAADSLRQGFTQGKTMFTHRRLIDKAGGFAALGRHMAEDATATKMVRGLGLSVRLTPVPFAQPIGRRRLRQVWDRQLRWSRVRRDAFPRLFALEIFNGVALPALMTLGAAGPLTALGYLVAWYGAEIVLMRRAGWPAGWRDIAALPLRDAMLPALWLATFARRGFDWRGTAMGSNVTAEATHEPALSPAE</sequence>
<comment type="pathway">
    <text evidence="2">Lipid metabolism; sphingolipid metabolism.</text>
</comment>
<dbReference type="PANTHER" id="PTHR12726">
    <property type="entry name" value="CERAMIDE GLUCOSYLTRANSFERASE"/>
    <property type="match status" value="1"/>
</dbReference>
<dbReference type="GO" id="GO:0008120">
    <property type="term" value="F:ceramide glucosyltransferase activity"/>
    <property type="evidence" value="ECO:0007669"/>
    <property type="project" value="TreeGrafter"/>
</dbReference>
<evidence type="ECO:0000256" key="7">
    <source>
        <dbReference type="ARBA" id="ARBA00022989"/>
    </source>
</evidence>
<keyword evidence="8 9" id="KW-0472">Membrane</keyword>
<evidence type="ECO:0000256" key="2">
    <source>
        <dbReference type="ARBA" id="ARBA00004760"/>
    </source>
</evidence>
<dbReference type="EMBL" id="QEYD01000001">
    <property type="protein sequence ID" value="PWE31929.1"/>
    <property type="molecule type" value="Genomic_DNA"/>
</dbReference>
<dbReference type="Pfam" id="PF13506">
    <property type="entry name" value="Glyco_transf_21"/>
    <property type="match status" value="1"/>
</dbReference>
<proteinExistence type="predicted"/>
<evidence type="ECO:0000313" key="11">
    <source>
        <dbReference type="Proteomes" id="UP000244940"/>
    </source>
</evidence>
<evidence type="ECO:0000256" key="4">
    <source>
        <dbReference type="ARBA" id="ARBA00022676"/>
    </source>
</evidence>
<evidence type="ECO:0000256" key="8">
    <source>
        <dbReference type="ARBA" id="ARBA00023136"/>
    </source>
</evidence>
<keyword evidence="6 9" id="KW-0812">Transmembrane</keyword>
<keyword evidence="7 9" id="KW-1133">Transmembrane helix</keyword>
<accession>A0A2U2CJD2</accession>
<dbReference type="PANTHER" id="PTHR12726:SF0">
    <property type="entry name" value="CERAMIDE GLUCOSYLTRANSFERASE"/>
    <property type="match status" value="1"/>
</dbReference>